<comment type="similarity">
    <text evidence="1 7">Belongs to the peptidase M3 family.</text>
</comment>
<dbReference type="PANTHER" id="PTHR11804:SF83">
    <property type="entry name" value="LD37516P"/>
    <property type="match status" value="1"/>
</dbReference>
<dbReference type="InterPro" id="IPR045090">
    <property type="entry name" value="Pept_M3A_M3B"/>
</dbReference>
<evidence type="ECO:0000256" key="6">
    <source>
        <dbReference type="ARBA" id="ARBA00023049"/>
    </source>
</evidence>
<evidence type="ECO:0000313" key="11">
    <source>
        <dbReference type="RefSeq" id="XP_011504918.1"/>
    </source>
</evidence>
<dbReference type="InterPro" id="IPR024077">
    <property type="entry name" value="Neurolysin/TOP_dom2"/>
</dbReference>
<keyword evidence="6 7" id="KW-0482">Metalloprotease</keyword>
<dbReference type="GO" id="GO:0004222">
    <property type="term" value="F:metalloendopeptidase activity"/>
    <property type="evidence" value="ECO:0007669"/>
    <property type="project" value="InterPro"/>
</dbReference>
<dbReference type="Gene3D" id="1.10.1370.10">
    <property type="entry name" value="Neurolysin, domain 3"/>
    <property type="match status" value="1"/>
</dbReference>
<dbReference type="Gene3D" id="3.40.390.10">
    <property type="entry name" value="Collagenase (Catalytic Domain)"/>
    <property type="match status" value="1"/>
</dbReference>
<dbReference type="AlphaFoldDB" id="A0AAJ6YV41"/>
<feature type="domain" description="Peptidase M3A/M3B catalytic" evidence="9">
    <location>
        <begin position="264"/>
        <end position="721"/>
    </location>
</feature>
<evidence type="ECO:0000256" key="3">
    <source>
        <dbReference type="ARBA" id="ARBA00022723"/>
    </source>
</evidence>
<evidence type="ECO:0000256" key="5">
    <source>
        <dbReference type="ARBA" id="ARBA00022833"/>
    </source>
</evidence>
<dbReference type="InterPro" id="IPR024079">
    <property type="entry name" value="MetalloPept_cat_dom_sf"/>
</dbReference>
<evidence type="ECO:0000256" key="1">
    <source>
        <dbReference type="ARBA" id="ARBA00006040"/>
    </source>
</evidence>
<keyword evidence="3 7" id="KW-0479">Metal-binding</keyword>
<reference evidence="11" key="1">
    <citation type="submission" date="2025-08" db="UniProtKB">
        <authorList>
            <consortium name="RefSeq"/>
        </authorList>
    </citation>
    <scope>IDENTIFICATION</scope>
</reference>
<dbReference type="Proteomes" id="UP000695007">
    <property type="component" value="Unplaced"/>
</dbReference>
<evidence type="ECO:0000259" key="9">
    <source>
        <dbReference type="Pfam" id="PF01432"/>
    </source>
</evidence>
<evidence type="ECO:0000256" key="2">
    <source>
        <dbReference type="ARBA" id="ARBA00022670"/>
    </source>
</evidence>
<evidence type="ECO:0000313" key="10">
    <source>
        <dbReference type="Proteomes" id="UP000695007"/>
    </source>
</evidence>
<dbReference type="SUPFAM" id="SSF55486">
    <property type="entry name" value="Metalloproteases ('zincins'), catalytic domain"/>
    <property type="match status" value="1"/>
</dbReference>
<feature type="coiled-coil region" evidence="8">
    <location>
        <begin position="154"/>
        <end position="207"/>
    </location>
</feature>
<keyword evidence="10" id="KW-1185">Reference proteome</keyword>
<keyword evidence="4 7" id="KW-0378">Hydrolase</keyword>
<dbReference type="InterPro" id="IPR001567">
    <property type="entry name" value="Pept_M3A_M3B_dom"/>
</dbReference>
<dbReference type="Gene3D" id="1.10.1370.40">
    <property type="match status" value="1"/>
</dbReference>
<name>A0AAJ6YV41_9HYME</name>
<dbReference type="KEGG" id="csol:105367808"/>
<dbReference type="GO" id="GO:0006508">
    <property type="term" value="P:proteolysis"/>
    <property type="evidence" value="ECO:0007669"/>
    <property type="project" value="UniProtKB-KW"/>
</dbReference>
<keyword evidence="5 7" id="KW-0862">Zinc</keyword>
<keyword evidence="8" id="KW-0175">Coiled coil</keyword>
<sequence>MSALICWKKILSLKSLTKLSRKEASGYYVLVPEIGDDLPEKYPLLKEETMLPEFNEITIEKCIAAIAKQTLDFEKGIKQIDKELEGLKNVNVFTDIFNKIEALEGPLKLTWGISKTLYYGHETLIPNSCYASINKRAQASLVNKYLSKNIFNALKQAERDTRNLTNLQRQMLKKYILECELAGTGLNENLQKALSNYLRLIDLKKEKYNSNVQFATYTFKHKINDPSVMQEFPVDFLKTVAIDPLEYEVGPWVITLHPKILETFLAYCPNSLLRWNVWQANNLRCSAFGDQNVQNHKLIYDILNNKNLLAQSLGFKNYIEMSMPTKMVGNIKNLKNFLDSSLAAAFPHQEREIAELQDFACKEGFKGKLEQWDIPYWMRKQKLALYNYNEETLTKYFPLTRVIINTFRLIRELFNVEIIERQKVQGWNNNVHFFDVFDPEISMSKPVGSFYLDPLIPDDEDALYRNMNSVLLINNRSDICGLKPLSSLILTLKYPNSPEDNIYMSFDDVRQFIANMGILLQQLLTKVEHIDLAGLSFVEWDAVNVTKHVMENWAYDPQFLKRITYNPETNGPLDDATIQKIIDSRYHMPGYHLCQELYLSSLDIELYSNDLKSWENIVNQMWQKHFVVPHFKKDSYVCSWTKLFIEQNGSSYYCDLWSKMIAADVYSAFEECRDDPKMEQMTYKRFKDTYFSLGGSVSAQEVFRRFRGRDPNYDVFYKSMKLK</sequence>
<evidence type="ECO:0000256" key="4">
    <source>
        <dbReference type="ARBA" id="ARBA00022801"/>
    </source>
</evidence>
<dbReference type="PANTHER" id="PTHR11804">
    <property type="entry name" value="PROTEASE M3 THIMET OLIGOPEPTIDASE-RELATED"/>
    <property type="match status" value="1"/>
</dbReference>
<dbReference type="RefSeq" id="XP_011504918.1">
    <property type="nucleotide sequence ID" value="XM_011506616.1"/>
</dbReference>
<comment type="cofactor">
    <cofactor evidence="7">
        <name>Zn(2+)</name>
        <dbReference type="ChEBI" id="CHEBI:29105"/>
    </cofactor>
    <text evidence="7">Binds 1 zinc ion.</text>
</comment>
<dbReference type="GO" id="GO:0046872">
    <property type="term" value="F:metal ion binding"/>
    <property type="evidence" value="ECO:0007669"/>
    <property type="project" value="UniProtKB-UniRule"/>
</dbReference>
<gene>
    <name evidence="11" type="primary">LOC105367808</name>
</gene>
<evidence type="ECO:0000256" key="7">
    <source>
        <dbReference type="RuleBase" id="RU003435"/>
    </source>
</evidence>
<dbReference type="Pfam" id="PF01432">
    <property type="entry name" value="Peptidase_M3"/>
    <property type="match status" value="1"/>
</dbReference>
<dbReference type="GeneID" id="105367808"/>
<organism evidence="10 11">
    <name type="scientific">Ceratosolen solmsi marchali</name>
    <dbReference type="NCBI Taxonomy" id="326594"/>
    <lineage>
        <taxon>Eukaryota</taxon>
        <taxon>Metazoa</taxon>
        <taxon>Ecdysozoa</taxon>
        <taxon>Arthropoda</taxon>
        <taxon>Hexapoda</taxon>
        <taxon>Insecta</taxon>
        <taxon>Pterygota</taxon>
        <taxon>Neoptera</taxon>
        <taxon>Endopterygota</taxon>
        <taxon>Hymenoptera</taxon>
        <taxon>Apocrita</taxon>
        <taxon>Proctotrupomorpha</taxon>
        <taxon>Chalcidoidea</taxon>
        <taxon>Agaonidae</taxon>
        <taxon>Agaoninae</taxon>
        <taxon>Ceratosolen</taxon>
    </lineage>
</organism>
<protein>
    <submittedName>
        <fullName evidence="11">Probable cytosolic oligopeptidase A</fullName>
    </submittedName>
</protein>
<accession>A0AAJ6YV41</accession>
<evidence type="ECO:0000256" key="8">
    <source>
        <dbReference type="SAM" id="Coils"/>
    </source>
</evidence>
<keyword evidence="2 7" id="KW-0645">Protease</keyword>
<proteinExistence type="inferred from homology"/>